<protein>
    <submittedName>
        <fullName evidence="1">Uncharacterized protein</fullName>
    </submittedName>
</protein>
<reference evidence="1" key="1">
    <citation type="submission" date="2024-01" db="EMBL/GenBank/DDBJ databases">
        <authorList>
            <person name="Webb A."/>
        </authorList>
    </citation>
    <scope>NUCLEOTIDE SEQUENCE</scope>
    <source>
        <strain evidence="1">Pm1</strain>
    </source>
</reference>
<comment type="caution">
    <text evidence="1">The sequence shown here is derived from an EMBL/GenBank/DDBJ whole genome shotgun (WGS) entry which is preliminary data.</text>
</comment>
<sequence>MLDAVSEYHRLDYCQSRYDSDIGATDEYDDKLNYSVHDAFFDRARVQNYTEEELCERGNPSVDAKVESMGIDDALTRLLEVQKGITRVSTNTKHGKRLYSGAPVDNSSNLLQHAVDTAK</sequence>
<evidence type="ECO:0000313" key="2">
    <source>
        <dbReference type="Proteomes" id="UP001162060"/>
    </source>
</evidence>
<dbReference type="EMBL" id="CAKLBY020000031">
    <property type="protein sequence ID" value="CAK7906945.1"/>
    <property type="molecule type" value="Genomic_DNA"/>
</dbReference>
<proteinExistence type="predicted"/>
<evidence type="ECO:0000313" key="1">
    <source>
        <dbReference type="EMBL" id="CAK7906945.1"/>
    </source>
</evidence>
<name>A0AAV1TAS0_9STRA</name>
<organism evidence="1 2">
    <name type="scientific">Peronospora matthiolae</name>
    <dbReference type="NCBI Taxonomy" id="2874970"/>
    <lineage>
        <taxon>Eukaryota</taxon>
        <taxon>Sar</taxon>
        <taxon>Stramenopiles</taxon>
        <taxon>Oomycota</taxon>
        <taxon>Peronosporomycetes</taxon>
        <taxon>Peronosporales</taxon>
        <taxon>Peronosporaceae</taxon>
        <taxon>Peronospora</taxon>
    </lineage>
</organism>
<gene>
    <name evidence="1" type="ORF">PM001_LOCUS3435</name>
</gene>
<accession>A0AAV1TAS0</accession>
<dbReference type="Proteomes" id="UP001162060">
    <property type="component" value="Unassembled WGS sequence"/>
</dbReference>
<dbReference type="AlphaFoldDB" id="A0AAV1TAS0"/>